<keyword evidence="8" id="KW-0949">S-adenosyl-L-methionine</keyword>
<comment type="function">
    <text evidence="2">Catalyzes the formation of N(7)-methylguanine at position 46 (m7G46) in tRNA.</text>
</comment>
<evidence type="ECO:0000256" key="7">
    <source>
        <dbReference type="ARBA" id="ARBA00022679"/>
    </source>
</evidence>
<dbReference type="RefSeq" id="WP_007312241.1">
    <property type="nucleotide sequence ID" value="NZ_AESD01000655.1"/>
</dbReference>
<dbReference type="InterPro" id="IPR029063">
    <property type="entry name" value="SAM-dependent_MTases_sf"/>
</dbReference>
<dbReference type="PIRSF" id="PIRSF036428">
    <property type="entry name" value="CobL"/>
    <property type="match status" value="1"/>
</dbReference>
<dbReference type="InterPro" id="IPR014008">
    <property type="entry name" value="Cbl_synth_MTase_CbiT"/>
</dbReference>
<evidence type="ECO:0000256" key="8">
    <source>
        <dbReference type="ARBA" id="ARBA00022691"/>
    </source>
</evidence>
<dbReference type="Gene3D" id="3.40.50.150">
    <property type="entry name" value="Vaccinia Virus protein VP39"/>
    <property type="match status" value="1"/>
</dbReference>
<dbReference type="InterPro" id="IPR014776">
    <property type="entry name" value="4pyrrole_Mease_sub2"/>
</dbReference>
<comment type="catalytic activity">
    <reaction evidence="1">
        <text>guanosine(46) in tRNA + S-adenosyl-L-methionine = N(7)-methylguanosine(46) in tRNA + S-adenosyl-L-homocysteine</text>
        <dbReference type="Rhea" id="RHEA:42708"/>
        <dbReference type="Rhea" id="RHEA-COMP:10188"/>
        <dbReference type="Rhea" id="RHEA-COMP:10189"/>
        <dbReference type="ChEBI" id="CHEBI:57856"/>
        <dbReference type="ChEBI" id="CHEBI:59789"/>
        <dbReference type="ChEBI" id="CHEBI:74269"/>
        <dbReference type="ChEBI" id="CHEBI:74480"/>
        <dbReference type="EC" id="2.1.1.33"/>
    </reaction>
</comment>
<dbReference type="PATRIC" id="fig|423471.3.peg.4053"/>
<evidence type="ECO:0000313" key="11">
    <source>
        <dbReference type="EMBL" id="EHJ10915.1"/>
    </source>
</evidence>
<dbReference type="GO" id="GO:0008176">
    <property type="term" value="F:tRNA (guanine(46)-N7)-methyltransferase activity"/>
    <property type="evidence" value="ECO:0007669"/>
    <property type="project" value="UniProtKB-EC"/>
</dbReference>
<dbReference type="Gene3D" id="3.30.950.10">
    <property type="entry name" value="Methyltransferase, Cobalt-precorrin-4 Transmethylase, Domain 2"/>
    <property type="match status" value="1"/>
</dbReference>
<dbReference type="GO" id="GO:0009236">
    <property type="term" value="P:cobalamin biosynthetic process"/>
    <property type="evidence" value="ECO:0007669"/>
    <property type="project" value="UniProtKB-UniPathway"/>
</dbReference>
<keyword evidence="7 11" id="KW-0808">Transferase</keyword>
<dbReference type="InterPro" id="IPR050714">
    <property type="entry name" value="Cobalamin_biosynth_MTase"/>
</dbReference>
<reference evidence="11 12" key="1">
    <citation type="journal article" date="2011" name="Front. Microbiol.">
        <title>Two Strains of Crocosphaera watsonii with Highly Conserved Genomes are Distinguished by Strain-Specific Features.</title>
        <authorList>
            <person name="Bench S.R."/>
            <person name="Ilikchyan I.N."/>
            <person name="Tripp H.J."/>
            <person name="Zehr J.P."/>
        </authorList>
    </citation>
    <scope>NUCLEOTIDE SEQUENCE [LARGE SCALE GENOMIC DNA]</scope>
    <source>
        <strain evidence="11 12">WH 0003</strain>
    </source>
</reference>
<evidence type="ECO:0000259" key="10">
    <source>
        <dbReference type="Pfam" id="PF00590"/>
    </source>
</evidence>
<keyword evidence="6 11" id="KW-0489">Methyltransferase</keyword>
<dbReference type="GO" id="GO:0008276">
    <property type="term" value="F:protein methyltransferase activity"/>
    <property type="evidence" value="ECO:0007669"/>
    <property type="project" value="InterPro"/>
</dbReference>
<evidence type="ECO:0000256" key="6">
    <source>
        <dbReference type="ARBA" id="ARBA00022603"/>
    </source>
</evidence>
<keyword evidence="5" id="KW-0169">Cobalamin biosynthesis</keyword>
<dbReference type="SUPFAM" id="SSF53335">
    <property type="entry name" value="S-adenosyl-L-methionine-dependent methyltransferases"/>
    <property type="match status" value="1"/>
</dbReference>
<dbReference type="Pfam" id="PF02390">
    <property type="entry name" value="Methyltransf_4"/>
    <property type="match status" value="1"/>
</dbReference>
<comment type="pathway">
    <text evidence="3">Cofactor biosynthesis; adenosylcobalamin biosynthesis.</text>
</comment>
<evidence type="ECO:0000256" key="2">
    <source>
        <dbReference type="ARBA" id="ARBA00003015"/>
    </source>
</evidence>
<dbReference type="PANTHER" id="PTHR43182:SF1">
    <property type="entry name" value="COBALT-PRECORRIN-7 C(5)-METHYLTRANSFERASE"/>
    <property type="match status" value="1"/>
</dbReference>
<dbReference type="InterPro" id="IPR012818">
    <property type="entry name" value="CbiE"/>
</dbReference>
<protein>
    <recommendedName>
        <fullName evidence="4">tRNA (guanine(46)-N(7))-methyltransferase</fullName>
        <ecNumber evidence="4">2.1.1.33</ecNumber>
    </recommendedName>
</protein>
<dbReference type="EMBL" id="AESD01000655">
    <property type="protein sequence ID" value="EHJ10915.1"/>
    <property type="molecule type" value="Genomic_DNA"/>
</dbReference>
<dbReference type="CDD" id="cd11644">
    <property type="entry name" value="Precorrin-6Y-MT"/>
    <property type="match status" value="1"/>
</dbReference>
<evidence type="ECO:0000256" key="4">
    <source>
        <dbReference type="ARBA" id="ARBA00011977"/>
    </source>
</evidence>
<dbReference type="InterPro" id="IPR003358">
    <property type="entry name" value="tRNA_(Gua-N-7)_MeTrfase_Trmb"/>
</dbReference>
<dbReference type="NCBIfam" id="TIGR02469">
    <property type="entry name" value="CbiT"/>
    <property type="match status" value="1"/>
</dbReference>
<evidence type="ECO:0000256" key="9">
    <source>
        <dbReference type="ARBA" id="ARBA00022694"/>
    </source>
</evidence>
<dbReference type="InterPro" id="IPR014777">
    <property type="entry name" value="4pyrrole_Mease_sub1"/>
</dbReference>
<dbReference type="SUPFAM" id="SSF53790">
    <property type="entry name" value="Tetrapyrrole methylase"/>
    <property type="match status" value="1"/>
</dbReference>
<dbReference type="AlphaFoldDB" id="G5JA66"/>
<gene>
    <name evidence="11" type="ORF">CWATWH0003_4328</name>
</gene>
<evidence type="ECO:0000313" key="12">
    <source>
        <dbReference type="Proteomes" id="UP000003477"/>
    </source>
</evidence>
<dbReference type="UniPathway" id="UPA00148"/>
<feature type="domain" description="Tetrapyrrole methylase" evidence="10">
    <location>
        <begin position="21"/>
        <end position="202"/>
    </location>
</feature>
<evidence type="ECO:0000256" key="3">
    <source>
        <dbReference type="ARBA" id="ARBA00004953"/>
    </source>
</evidence>
<dbReference type="InterPro" id="IPR035996">
    <property type="entry name" value="4pyrrol_Methylase_sf"/>
</dbReference>
<dbReference type="InterPro" id="IPR006365">
    <property type="entry name" value="Cbl_synth_CobL"/>
</dbReference>
<organism evidence="11 12">
    <name type="scientific">Crocosphaera watsonii WH 0003</name>
    <dbReference type="NCBI Taxonomy" id="423471"/>
    <lineage>
        <taxon>Bacteria</taxon>
        <taxon>Bacillati</taxon>
        <taxon>Cyanobacteriota</taxon>
        <taxon>Cyanophyceae</taxon>
        <taxon>Oscillatoriophycideae</taxon>
        <taxon>Chroococcales</taxon>
        <taxon>Aphanothecaceae</taxon>
        <taxon>Crocosphaera</taxon>
    </lineage>
</organism>
<evidence type="ECO:0000256" key="1">
    <source>
        <dbReference type="ARBA" id="ARBA00000142"/>
    </source>
</evidence>
<dbReference type="Pfam" id="PF00590">
    <property type="entry name" value="TP_methylase"/>
    <property type="match status" value="1"/>
</dbReference>
<accession>G5JA66</accession>
<comment type="caution">
    <text evidence="11">The sequence shown here is derived from an EMBL/GenBank/DDBJ whole genome shotgun (WGS) entry which is preliminary data.</text>
</comment>
<dbReference type="Gene3D" id="3.40.1010.10">
    <property type="entry name" value="Cobalt-precorrin-4 Transmethylase, Domain 1"/>
    <property type="match status" value="1"/>
</dbReference>
<dbReference type="NCBIfam" id="TIGR02467">
    <property type="entry name" value="CbiE"/>
    <property type="match status" value="1"/>
</dbReference>
<dbReference type="InterPro" id="IPR000878">
    <property type="entry name" value="4pyrrol_Mease"/>
</dbReference>
<sequence>MFKQLQNLNNISNIYSNKFMIKVVGIGLNGKESLATKTKTIVEQATLLIGSDRHLTYFPNHSGNKMVIKNFFEDIKNLQEIKNNHEYIVILVSGDPLFFGLGRLLLEQFDIEELEFYPHLSSIQLGFSRVKIPWHDAIIISGHGRHLDELISSLRQGQEKIAILTDSKNNPQAIAELFLSLKIPINYDIWVCENLGNIDEKVNCFTPQILASLTNYQFSALNIVILLRKKDLHLSQKELENLPIFGVEDNYFLSFKDRPGLMTKKEVRMIILGELGLKSQQIIWDIGAGTGSVSIEIARLCPNSQIYAIEKTAMGINLINKNSKRFKVNNITSIQAQAPNKLQTLPNPNRIFLGGSGGNLIDILDICQDKLAKNGIIIIALATIENLGISLNWIKKNSWNYQLLNINISGSLSVGNLTRLAPLNPIFLVKIFKKNKKIPRT</sequence>
<dbReference type="GeneID" id="88767772"/>
<dbReference type="PANTHER" id="PTHR43182">
    <property type="entry name" value="COBALT-PRECORRIN-6B C(15)-METHYLTRANSFERASE (DECARBOXYLATING)"/>
    <property type="match status" value="1"/>
</dbReference>
<proteinExistence type="predicted"/>
<evidence type="ECO:0000256" key="5">
    <source>
        <dbReference type="ARBA" id="ARBA00022573"/>
    </source>
</evidence>
<dbReference type="CDD" id="cd02440">
    <property type="entry name" value="AdoMet_MTases"/>
    <property type="match status" value="1"/>
</dbReference>
<keyword evidence="9" id="KW-0819">tRNA processing</keyword>
<dbReference type="EC" id="2.1.1.33" evidence="4"/>
<name>G5JA66_CROWT</name>
<dbReference type="Proteomes" id="UP000003477">
    <property type="component" value="Unassembled WGS sequence"/>
</dbReference>